<protein>
    <submittedName>
        <fullName evidence="2">Uncharacterized protein</fullName>
    </submittedName>
</protein>
<keyword evidence="3" id="KW-1185">Reference proteome</keyword>
<evidence type="ECO:0000313" key="3">
    <source>
        <dbReference type="Proteomes" id="UP000635885"/>
    </source>
</evidence>
<comment type="caution">
    <text evidence="2">The sequence shown here is derived from an EMBL/GenBank/DDBJ whole genome shotgun (WGS) entry which is preliminary data.</text>
</comment>
<evidence type="ECO:0000313" key="2">
    <source>
        <dbReference type="EMBL" id="GGC43822.1"/>
    </source>
</evidence>
<keyword evidence="1" id="KW-0812">Transmembrane</keyword>
<dbReference type="RefSeq" id="WP_188442985.1">
    <property type="nucleotide sequence ID" value="NZ_BMFD01000007.1"/>
</dbReference>
<feature type="transmembrane region" description="Helical" evidence="1">
    <location>
        <begin position="7"/>
        <end position="25"/>
    </location>
</feature>
<proteinExistence type="predicted"/>
<gene>
    <name evidence="2" type="ORF">GCM10010993_22910</name>
</gene>
<evidence type="ECO:0000256" key="1">
    <source>
        <dbReference type="SAM" id="Phobius"/>
    </source>
</evidence>
<dbReference type="Proteomes" id="UP000635885">
    <property type="component" value="Unassembled WGS sequence"/>
</dbReference>
<organism evidence="2 3">
    <name type="scientific">Belliella aquatica</name>
    <dbReference type="NCBI Taxonomy" id="1323734"/>
    <lineage>
        <taxon>Bacteria</taxon>
        <taxon>Pseudomonadati</taxon>
        <taxon>Bacteroidota</taxon>
        <taxon>Cytophagia</taxon>
        <taxon>Cytophagales</taxon>
        <taxon>Cyclobacteriaceae</taxon>
        <taxon>Belliella</taxon>
    </lineage>
</organism>
<reference evidence="3" key="1">
    <citation type="journal article" date="2019" name="Int. J. Syst. Evol. Microbiol.">
        <title>The Global Catalogue of Microorganisms (GCM) 10K type strain sequencing project: providing services to taxonomists for standard genome sequencing and annotation.</title>
        <authorList>
            <consortium name="The Broad Institute Genomics Platform"/>
            <consortium name="The Broad Institute Genome Sequencing Center for Infectious Disease"/>
            <person name="Wu L."/>
            <person name="Ma J."/>
        </authorList>
    </citation>
    <scope>NUCLEOTIDE SEQUENCE [LARGE SCALE GENOMIC DNA]</scope>
    <source>
        <strain evidence="3">CGMCC 1.12479</strain>
    </source>
</reference>
<feature type="transmembrane region" description="Helical" evidence="1">
    <location>
        <begin position="40"/>
        <end position="59"/>
    </location>
</feature>
<keyword evidence="1" id="KW-1133">Transmembrane helix</keyword>
<keyword evidence="1" id="KW-0472">Membrane</keyword>
<dbReference type="EMBL" id="BMFD01000007">
    <property type="protein sequence ID" value="GGC43822.1"/>
    <property type="molecule type" value="Genomic_DNA"/>
</dbReference>
<accession>A0ABQ1MRS1</accession>
<sequence length="60" mass="6474">MKLDFDFILGIIISMGGLLLLILSFRNEPSKAKSESSKAASIQIKILGLGLFIGGLIYAF</sequence>
<name>A0ABQ1MRS1_9BACT</name>